<name>A0A918IKT5_9RHOB</name>
<dbReference type="SUPFAM" id="SSF51197">
    <property type="entry name" value="Clavaminate synthase-like"/>
    <property type="match status" value="1"/>
</dbReference>
<dbReference type="InterPro" id="IPR008775">
    <property type="entry name" value="Phytyl_CoA_dOase-like"/>
</dbReference>
<sequence>MVSDCGWRRIGPHPKILAWAEAALPVAEKVLATSAEVWRCGGTWFVGVDALPNDAAGCIGGVALPWDVIGLAPVPLHRAQLSVMRPGYPQPSETESEAAYGFRLRRGAAHLDGLIADADKRRYVAEPHAWVLGLSLNACSADAAPLTVWEGSHHIMRAALAEALRPHPTEDWGRVDITAAYTAARKQCFERCPRRDLPSRPGEAILIHRHLLHGVSPWAEGAEAPAAGRIIAYFRPELPDVASWIGD</sequence>
<comment type="caution">
    <text evidence="1">The sequence shown here is derived from an EMBL/GenBank/DDBJ whole genome shotgun (WGS) entry which is preliminary data.</text>
</comment>
<dbReference type="Gene3D" id="2.60.120.620">
    <property type="entry name" value="q2cbj1_9rhob like domain"/>
    <property type="match status" value="1"/>
</dbReference>
<dbReference type="AlphaFoldDB" id="A0A918IKT5"/>
<keyword evidence="2" id="KW-1185">Reference proteome</keyword>
<evidence type="ECO:0000313" key="2">
    <source>
        <dbReference type="Proteomes" id="UP000628984"/>
    </source>
</evidence>
<dbReference type="Pfam" id="PF05721">
    <property type="entry name" value="PhyH"/>
    <property type="match status" value="1"/>
</dbReference>
<organism evidence="1 2">
    <name type="scientific">Gemmobacter lanyuensis</name>
    <dbReference type="NCBI Taxonomy" id="1054497"/>
    <lineage>
        <taxon>Bacteria</taxon>
        <taxon>Pseudomonadati</taxon>
        <taxon>Pseudomonadota</taxon>
        <taxon>Alphaproteobacteria</taxon>
        <taxon>Rhodobacterales</taxon>
        <taxon>Paracoccaceae</taxon>
        <taxon>Gemmobacter</taxon>
    </lineage>
</organism>
<dbReference type="Proteomes" id="UP000628984">
    <property type="component" value="Unassembled WGS sequence"/>
</dbReference>
<dbReference type="EMBL" id="BMYQ01000001">
    <property type="protein sequence ID" value="GGW21547.1"/>
    <property type="molecule type" value="Genomic_DNA"/>
</dbReference>
<protein>
    <recommendedName>
        <fullName evidence="3">Phytanoyl-CoA dioxygenase</fullName>
    </recommendedName>
</protein>
<accession>A0A918IKT5</accession>
<dbReference type="GO" id="GO:0016706">
    <property type="term" value="F:2-oxoglutarate-dependent dioxygenase activity"/>
    <property type="evidence" value="ECO:0007669"/>
    <property type="project" value="UniProtKB-ARBA"/>
</dbReference>
<reference evidence="1" key="1">
    <citation type="journal article" date="2014" name="Int. J. Syst. Evol. Microbiol.">
        <title>Complete genome sequence of Corynebacterium casei LMG S-19264T (=DSM 44701T), isolated from a smear-ripened cheese.</title>
        <authorList>
            <consortium name="US DOE Joint Genome Institute (JGI-PGF)"/>
            <person name="Walter F."/>
            <person name="Albersmeier A."/>
            <person name="Kalinowski J."/>
            <person name="Ruckert C."/>
        </authorList>
    </citation>
    <scope>NUCLEOTIDE SEQUENCE</scope>
    <source>
        <strain evidence="1">KCTC 23714</strain>
    </source>
</reference>
<proteinExistence type="predicted"/>
<gene>
    <name evidence="1" type="ORF">GCM10011452_02440</name>
</gene>
<reference evidence="1" key="2">
    <citation type="submission" date="2020-09" db="EMBL/GenBank/DDBJ databases">
        <authorList>
            <person name="Sun Q."/>
            <person name="Kim S."/>
        </authorList>
    </citation>
    <scope>NUCLEOTIDE SEQUENCE</scope>
    <source>
        <strain evidence="1">KCTC 23714</strain>
    </source>
</reference>
<evidence type="ECO:0008006" key="3">
    <source>
        <dbReference type="Google" id="ProtNLM"/>
    </source>
</evidence>
<evidence type="ECO:0000313" key="1">
    <source>
        <dbReference type="EMBL" id="GGW21547.1"/>
    </source>
</evidence>
<dbReference type="RefSeq" id="WP_189631983.1">
    <property type="nucleotide sequence ID" value="NZ_BMYQ01000001.1"/>
</dbReference>